<dbReference type="Pfam" id="PF05504">
    <property type="entry name" value="Spore_GerAC"/>
    <property type="match status" value="1"/>
</dbReference>
<dbReference type="Gene3D" id="6.20.190.10">
    <property type="entry name" value="Nutrient germinant receptor protein C, domain 1"/>
    <property type="match status" value="1"/>
</dbReference>
<evidence type="ECO:0000256" key="8">
    <source>
        <dbReference type="SAM" id="SignalP"/>
    </source>
</evidence>
<accession>A0A2A5IRB6</accession>
<dbReference type="GO" id="GO:0016020">
    <property type="term" value="C:membrane"/>
    <property type="evidence" value="ECO:0007669"/>
    <property type="project" value="UniProtKB-SubCell"/>
</dbReference>
<keyword evidence="3" id="KW-0309">Germination</keyword>
<dbReference type="PROSITE" id="PS51257">
    <property type="entry name" value="PROKAR_LIPOPROTEIN"/>
    <property type="match status" value="1"/>
</dbReference>
<evidence type="ECO:0000256" key="7">
    <source>
        <dbReference type="ARBA" id="ARBA00023288"/>
    </source>
</evidence>
<dbReference type="InterPro" id="IPR057336">
    <property type="entry name" value="GerAC_N"/>
</dbReference>
<feature type="domain" description="Spore germination protein N-terminal" evidence="10">
    <location>
        <begin position="24"/>
        <end position="171"/>
    </location>
</feature>
<evidence type="ECO:0000256" key="5">
    <source>
        <dbReference type="ARBA" id="ARBA00023136"/>
    </source>
</evidence>
<evidence type="ECO:0000256" key="6">
    <source>
        <dbReference type="ARBA" id="ARBA00023139"/>
    </source>
</evidence>
<evidence type="ECO:0000313" key="11">
    <source>
        <dbReference type="EMBL" id="PCK19632.1"/>
    </source>
</evidence>
<dbReference type="InterPro" id="IPR038501">
    <property type="entry name" value="Spore_GerAC_C_sf"/>
</dbReference>
<dbReference type="InterPro" id="IPR046953">
    <property type="entry name" value="Spore_GerAC-like_C"/>
</dbReference>
<evidence type="ECO:0000259" key="10">
    <source>
        <dbReference type="Pfam" id="PF25198"/>
    </source>
</evidence>
<evidence type="ECO:0000256" key="4">
    <source>
        <dbReference type="ARBA" id="ARBA00022729"/>
    </source>
</evidence>
<name>A0A2A5IRB6_BACPU</name>
<evidence type="ECO:0000256" key="1">
    <source>
        <dbReference type="ARBA" id="ARBA00004635"/>
    </source>
</evidence>
<dbReference type="Gene3D" id="3.30.300.210">
    <property type="entry name" value="Nutrient germinant receptor protein C, domain 3"/>
    <property type="match status" value="1"/>
</dbReference>
<feature type="signal peptide" evidence="8">
    <location>
        <begin position="1"/>
        <end position="20"/>
    </location>
</feature>
<dbReference type="AlphaFoldDB" id="A0A2A5IRB6"/>
<keyword evidence="6" id="KW-0564">Palmitate</keyword>
<dbReference type="OrthoDB" id="2569624at2"/>
<keyword evidence="4 8" id="KW-0732">Signal</keyword>
<comment type="subcellular location">
    <subcellularLocation>
        <location evidence="1">Membrane</location>
        <topology evidence="1">Lipid-anchor</topology>
    </subcellularLocation>
</comment>
<keyword evidence="7" id="KW-0449">Lipoprotein</keyword>
<dbReference type="Proteomes" id="UP000228754">
    <property type="component" value="Unassembled WGS sequence"/>
</dbReference>
<evidence type="ECO:0000256" key="2">
    <source>
        <dbReference type="ARBA" id="ARBA00007886"/>
    </source>
</evidence>
<gene>
    <name evidence="11" type="ORF">CEY02_16600</name>
</gene>
<reference evidence="11 12" key="1">
    <citation type="submission" date="2017-06" db="EMBL/GenBank/DDBJ databases">
        <title>Draft Genome Sequence of Bacillus sp Strain 36R Isolated from saline sediment at Atanasia, Sonora, Mexico.</title>
        <authorList>
            <person name="Sanchez Diaz R."/>
            <person name="Quiroz Macias M.E."/>
            <person name="Ibarra Gamez J.C."/>
            <person name="Enciso Ibarra J."/>
            <person name="Gomez Gil B."/>
            <person name="Galaviz Silva L."/>
        </authorList>
    </citation>
    <scope>NUCLEOTIDE SEQUENCE [LARGE SCALE GENOMIC DNA]</scope>
    <source>
        <strain evidence="11 12">36R_ATNSAL</strain>
    </source>
</reference>
<organism evidence="11 12">
    <name type="scientific">Bacillus pumilus</name>
    <name type="common">Bacillus mesentericus</name>
    <dbReference type="NCBI Taxonomy" id="1408"/>
    <lineage>
        <taxon>Bacteria</taxon>
        <taxon>Bacillati</taxon>
        <taxon>Bacillota</taxon>
        <taxon>Bacilli</taxon>
        <taxon>Bacillales</taxon>
        <taxon>Bacillaceae</taxon>
        <taxon>Bacillus</taxon>
    </lineage>
</organism>
<evidence type="ECO:0000256" key="3">
    <source>
        <dbReference type="ARBA" id="ARBA00022544"/>
    </source>
</evidence>
<proteinExistence type="inferred from homology"/>
<dbReference type="GO" id="GO:0009847">
    <property type="term" value="P:spore germination"/>
    <property type="evidence" value="ECO:0007669"/>
    <property type="project" value="InterPro"/>
</dbReference>
<comment type="similarity">
    <text evidence="2">Belongs to the GerABKC lipoprotein family.</text>
</comment>
<comment type="caution">
    <text evidence="11">The sequence shown here is derived from an EMBL/GenBank/DDBJ whole genome shotgun (WGS) entry which is preliminary data.</text>
</comment>
<dbReference type="Pfam" id="PF25198">
    <property type="entry name" value="Spore_GerAC_N"/>
    <property type="match status" value="1"/>
</dbReference>
<keyword evidence="5" id="KW-0472">Membrane</keyword>
<feature type="chain" id="PRO_5039122888" evidence="8">
    <location>
        <begin position="21"/>
        <end position="380"/>
    </location>
</feature>
<dbReference type="NCBIfam" id="TIGR02887">
    <property type="entry name" value="spore_ger_x_C"/>
    <property type="match status" value="1"/>
</dbReference>
<sequence length="380" mass="43467">MRRRRLFLFCLSCLCFLLTAGCWDIKDIETLTFVRGVGIDETDDQGVKLTYQNLVPNMAGSQEATSTGYVNVVSKGENMLEAVSRVALKGQPIYSDHLKIFLFGKNQAEHHDIQGTLNHFIRDDEVRRSSYLLVTRDNASKVINQKLNSQQKVPVEHIFETSKNRDYNGKILLPTRIGRASDYFQMGVSFLVQSVDAINDELIYNGAGIIHGKTRKLIGFISANDVQALNWMMNHISGGVVPATYKGFPITYEIKKATSKVEPYLKDGKISFKVSVKTNGKLSEDQYPSENSFDEQYIKRFERIFSKKIKERIHKAVRHMQTEVGVDPIFLSRQVRIKYPDFWKKHRDEWDTLLEADIQYDVNVSILNFGAEGGSKSFKW</sequence>
<dbReference type="PANTHER" id="PTHR35789">
    <property type="entry name" value="SPORE GERMINATION PROTEIN B3"/>
    <property type="match status" value="1"/>
</dbReference>
<feature type="domain" description="Spore germination GerAC-like C-terminal" evidence="9">
    <location>
        <begin position="205"/>
        <end position="370"/>
    </location>
</feature>
<dbReference type="InterPro" id="IPR008844">
    <property type="entry name" value="Spore_GerAC-like"/>
</dbReference>
<evidence type="ECO:0000259" key="9">
    <source>
        <dbReference type="Pfam" id="PF05504"/>
    </source>
</evidence>
<evidence type="ECO:0000313" key="12">
    <source>
        <dbReference type="Proteomes" id="UP000228754"/>
    </source>
</evidence>
<dbReference type="PANTHER" id="PTHR35789:SF1">
    <property type="entry name" value="SPORE GERMINATION PROTEIN B3"/>
    <property type="match status" value="1"/>
</dbReference>
<dbReference type="EMBL" id="NKHG01000112">
    <property type="protein sequence ID" value="PCK19632.1"/>
    <property type="molecule type" value="Genomic_DNA"/>
</dbReference>
<protein>
    <submittedName>
        <fullName evidence="11">Spore gernimation protein GerA</fullName>
    </submittedName>
</protein>